<gene>
    <name evidence="2" type="ORF">VP01_973g4</name>
</gene>
<dbReference type="VEuPathDB" id="FungiDB:VP01_973g4"/>
<sequence length="140" mass="16574">MSQESTRVRITKLCPDNPRVNEQRENKDTWTTSPQMHEQKKSKGKAQKKRRSSLEIAGKIERNAKWIKTKIREIKVRNARKRKAALLEKEINKKRRIKSRNYRVIRGKQEGKPSFLVCSSRRGGPEGIVHTHEWRTILYK</sequence>
<organism evidence="2 3">
    <name type="scientific">Puccinia sorghi</name>
    <dbReference type="NCBI Taxonomy" id="27349"/>
    <lineage>
        <taxon>Eukaryota</taxon>
        <taxon>Fungi</taxon>
        <taxon>Dikarya</taxon>
        <taxon>Basidiomycota</taxon>
        <taxon>Pucciniomycotina</taxon>
        <taxon>Pucciniomycetes</taxon>
        <taxon>Pucciniales</taxon>
        <taxon>Pucciniaceae</taxon>
        <taxon>Puccinia</taxon>
    </lineage>
</organism>
<evidence type="ECO:0000313" key="3">
    <source>
        <dbReference type="Proteomes" id="UP000037035"/>
    </source>
</evidence>
<comment type="caution">
    <text evidence="2">The sequence shown here is derived from an EMBL/GenBank/DDBJ whole genome shotgun (WGS) entry which is preliminary data.</text>
</comment>
<dbReference type="EMBL" id="LAVV01015425">
    <property type="protein sequence ID" value="KNZ43896.1"/>
    <property type="molecule type" value="Genomic_DNA"/>
</dbReference>
<dbReference type="OrthoDB" id="10538836at2759"/>
<proteinExistence type="predicted"/>
<feature type="compositionally biased region" description="Basic residues" evidence="1">
    <location>
        <begin position="40"/>
        <end position="51"/>
    </location>
</feature>
<reference evidence="2 3" key="1">
    <citation type="submission" date="2015-08" db="EMBL/GenBank/DDBJ databases">
        <title>Next Generation Sequencing and Analysis of the Genome of Puccinia sorghi L Schw, the Causal Agent of Maize Common Rust.</title>
        <authorList>
            <person name="Rochi L."/>
            <person name="Burguener G."/>
            <person name="Darino M."/>
            <person name="Turjanski A."/>
            <person name="Kreff E."/>
            <person name="Dieguez M.J."/>
            <person name="Sacco F."/>
        </authorList>
    </citation>
    <scope>NUCLEOTIDE SEQUENCE [LARGE SCALE GENOMIC DNA]</scope>
    <source>
        <strain evidence="2 3">RO10H11247</strain>
    </source>
</reference>
<dbReference type="AlphaFoldDB" id="A0A0L6U5W4"/>
<evidence type="ECO:0000256" key="1">
    <source>
        <dbReference type="SAM" id="MobiDB-lite"/>
    </source>
</evidence>
<feature type="compositionally biased region" description="Basic and acidic residues" evidence="1">
    <location>
        <begin position="19"/>
        <end position="28"/>
    </location>
</feature>
<evidence type="ECO:0000313" key="2">
    <source>
        <dbReference type="EMBL" id="KNZ43896.1"/>
    </source>
</evidence>
<protein>
    <submittedName>
        <fullName evidence="2">Uncharacterized protein</fullName>
    </submittedName>
</protein>
<name>A0A0L6U5W4_9BASI</name>
<accession>A0A0L6U5W4</accession>
<dbReference type="Proteomes" id="UP000037035">
    <property type="component" value="Unassembled WGS sequence"/>
</dbReference>
<feature type="region of interest" description="Disordered" evidence="1">
    <location>
        <begin position="1"/>
        <end position="54"/>
    </location>
</feature>
<keyword evidence="3" id="KW-1185">Reference proteome</keyword>